<dbReference type="InterPro" id="IPR009010">
    <property type="entry name" value="Asp_de-COase-like_dom_sf"/>
</dbReference>
<keyword evidence="6 14" id="KW-0479">Metal-binding</keyword>
<comment type="caution">
    <text evidence="19">The sequence shown here is derived from an EMBL/GenBank/DDBJ whole genome shotgun (WGS) entry which is preliminary data.</text>
</comment>
<keyword evidence="4 14" id="KW-0001">2Fe-2S</keyword>
<dbReference type="PROSITE" id="PS00642">
    <property type="entry name" value="COMPLEX1_75K_2"/>
    <property type="match status" value="1"/>
</dbReference>
<evidence type="ECO:0000256" key="7">
    <source>
        <dbReference type="ARBA" id="ARBA00022967"/>
    </source>
</evidence>
<sequence length="977" mass="108334">MSKSNTGSNNVESVATLSLTIDNQIYDVDKGQNLLQACLSLGLNLPYFCWHPSMGSVGSCRQCAVMQYQNSEDIRGRLVMSCMTPVSEGMIVSLQDDKSQQFRETNIAAIMTNHPHDCPVCEEGGNCHLQDMTLMSKHINRRYPGKKRTHLNQFLGPLLNHEMNRCISCYRCVRFYRDYCGGSDLNVFGSKSHLYFGRAESGVLESPFSGNLAEVCPTGVFTDKPFSHHYSRKWDLQTAPVVCPHCSLGCNLTLGERSGSIRRVTNRQHNDINGHFLCNTGLFGYEHVNHSERLEWPLKRNNERKTTDILTSEQAQALLSEYCNKPTGNCIAVGSVRTHIENNGALLKLVGEAQFYLGINDSHAQLLNLLCKTYNDTSLSPMSLTEIETCDATLIINEDITHTAPRLALSVRQMSRNAGLKQAAKLGVQHWQDGAVRNIAQTTLSPLHIVESQASELTSIATQSMVLHPTEQIVLLEEIASLLDEKLLGTHQSPDESVSNEAKSIVDDLLSAQRPLLLTGVQSRDIELLSLSIQIANTLKQLNPNTGFYAATQAANDLHLGLLLNGESNKGPNDGASDGSRVQGLDSLVERLNTESVETLIILETDLYRYLDNTQLDNALNKVKQIIVIDQLLTKTASMADLILPATSFSESYGCSLSSEGRLQFSFATMSPIKDRLAPWQWLSTLIALPSYGELVRWISAKLTLLKKMESFAELTRFNELSPFRIARQTVRDSSRTAIHAVDDVKESQPIIDLMAPINNSMEGVAGFRQTLVQPISVLPANRWSPKWNSDQGESRGQASHDQATDSLWSIWNKGIKIFPTSSSMKITVPCYPSAQSLASEHDNDKIRLGASANLYADFELAQYSTALASLAPEMRASIHPETAKKWQLAEGDTISLYTANTQVGLTCILNSSQAKELILIPSEYFSRLGTWVKWTRLSTPELTSEPQQELAPQSSTEPMQEQLQTPLQRPSHEEKT</sequence>
<dbReference type="OrthoDB" id="9810782at2"/>
<dbReference type="GO" id="GO:0016020">
    <property type="term" value="C:membrane"/>
    <property type="evidence" value="ECO:0007669"/>
    <property type="project" value="InterPro"/>
</dbReference>
<dbReference type="EC" id="7.1.1.-" evidence="14"/>
<evidence type="ECO:0000256" key="1">
    <source>
        <dbReference type="ARBA" id="ARBA00001966"/>
    </source>
</evidence>
<dbReference type="InterPro" id="IPR006655">
    <property type="entry name" value="Mopterin_OxRdtase_prok_CS"/>
</dbReference>
<evidence type="ECO:0000259" key="17">
    <source>
        <dbReference type="PROSITE" id="PS51669"/>
    </source>
</evidence>
<dbReference type="InterPro" id="IPR006963">
    <property type="entry name" value="Mopterin_OxRdtase_4Fe-4S_dom"/>
</dbReference>
<accession>A0A553JMC8</accession>
<evidence type="ECO:0000256" key="6">
    <source>
        <dbReference type="ARBA" id="ARBA00022723"/>
    </source>
</evidence>
<reference evidence="20" key="1">
    <citation type="submission" date="2019-07" db="EMBL/GenBank/DDBJ databases">
        <title>Shewanella sp. YLB-08 draft genomic sequence.</title>
        <authorList>
            <person name="Yu L."/>
        </authorList>
    </citation>
    <scope>NUCLEOTIDE SEQUENCE [LARGE SCALE GENOMIC DNA]</scope>
    <source>
        <strain evidence="20">JCM 20706</strain>
    </source>
</reference>
<dbReference type="PROSITE" id="PS51669">
    <property type="entry name" value="4FE4S_MOW_BIS_MGD"/>
    <property type="match status" value="1"/>
</dbReference>
<dbReference type="GO" id="GO:0003954">
    <property type="term" value="F:NADH dehydrogenase activity"/>
    <property type="evidence" value="ECO:0007669"/>
    <property type="project" value="TreeGrafter"/>
</dbReference>
<dbReference type="InterPro" id="IPR006656">
    <property type="entry name" value="Mopterin_OxRdtase"/>
</dbReference>
<evidence type="ECO:0000256" key="3">
    <source>
        <dbReference type="ARBA" id="ARBA00022485"/>
    </source>
</evidence>
<dbReference type="PANTHER" id="PTHR43105">
    <property type="entry name" value="RESPIRATORY NITRATE REDUCTASE"/>
    <property type="match status" value="1"/>
</dbReference>
<evidence type="ECO:0000313" key="19">
    <source>
        <dbReference type="EMBL" id="TRY13629.1"/>
    </source>
</evidence>
<dbReference type="Pfam" id="PF13510">
    <property type="entry name" value="Fer2_4"/>
    <property type="match status" value="1"/>
</dbReference>
<dbReference type="CDD" id="cd00207">
    <property type="entry name" value="fer2"/>
    <property type="match status" value="1"/>
</dbReference>
<dbReference type="Pfam" id="PF22117">
    <property type="entry name" value="Fer4_Nqo3"/>
    <property type="match status" value="1"/>
</dbReference>
<dbReference type="GO" id="GO:0051537">
    <property type="term" value="F:2 iron, 2 sulfur cluster binding"/>
    <property type="evidence" value="ECO:0007669"/>
    <property type="project" value="UniProtKB-UniRule"/>
</dbReference>
<dbReference type="InterPro" id="IPR000283">
    <property type="entry name" value="NADH_UbQ_OxRdtase_75kDa_su_CS"/>
</dbReference>
<dbReference type="FunFam" id="3.10.20.740:FF:000002">
    <property type="entry name" value="NADH-quinone oxidoreductase"/>
    <property type="match status" value="1"/>
</dbReference>
<evidence type="ECO:0000256" key="11">
    <source>
        <dbReference type="ARBA" id="ARBA00023075"/>
    </source>
</evidence>
<dbReference type="RefSeq" id="WP_144040859.1">
    <property type="nucleotide sequence ID" value="NZ_BMPL01000036.1"/>
</dbReference>
<gene>
    <name evidence="19" type="primary">nuoG</name>
    <name evidence="19" type="ORF">FN961_14290</name>
</gene>
<dbReference type="PROSITE" id="PS51839">
    <property type="entry name" value="4FE4S_HC3"/>
    <property type="match status" value="1"/>
</dbReference>
<evidence type="ECO:0000259" key="18">
    <source>
        <dbReference type="PROSITE" id="PS51839"/>
    </source>
</evidence>
<dbReference type="SUPFAM" id="SSF50692">
    <property type="entry name" value="ADC-like"/>
    <property type="match status" value="1"/>
</dbReference>
<dbReference type="SUPFAM" id="SSF54292">
    <property type="entry name" value="2Fe-2S ferredoxin-like"/>
    <property type="match status" value="1"/>
</dbReference>
<evidence type="ECO:0000256" key="10">
    <source>
        <dbReference type="ARBA" id="ARBA00023027"/>
    </source>
</evidence>
<feature type="region of interest" description="Disordered" evidence="15">
    <location>
        <begin position="941"/>
        <end position="977"/>
    </location>
</feature>
<dbReference type="InterPro" id="IPR019574">
    <property type="entry name" value="NADH_UbQ_OxRdtase_Gsu_4Fe4S-bd"/>
</dbReference>
<keyword evidence="11" id="KW-0830">Ubiquinone</keyword>
<comment type="function">
    <text evidence="14">NDH-1 shuttles electrons from NADH, via FMN and iron-sulfur (Fe-S) centers, to quinones in the respiratory chain. Couples the redox reaction to proton translocation (for every two electrons transferred, four hydrogen ions are translocated across the cytoplasmic membrane), and thus conserves the redox energy in a proton gradient.</text>
</comment>
<evidence type="ECO:0000259" key="16">
    <source>
        <dbReference type="PROSITE" id="PS51085"/>
    </source>
</evidence>
<dbReference type="GO" id="GO:0051539">
    <property type="term" value="F:4 iron, 4 sulfur cluster binding"/>
    <property type="evidence" value="ECO:0007669"/>
    <property type="project" value="UniProtKB-KW"/>
</dbReference>
<dbReference type="InterPro" id="IPR054351">
    <property type="entry name" value="NADH_UbQ_OxRdtase_ferredoxin"/>
</dbReference>
<dbReference type="GO" id="GO:0048038">
    <property type="term" value="F:quinone binding"/>
    <property type="evidence" value="ECO:0007669"/>
    <property type="project" value="UniProtKB-UniRule"/>
</dbReference>
<evidence type="ECO:0000256" key="8">
    <source>
        <dbReference type="ARBA" id="ARBA00023004"/>
    </source>
</evidence>
<dbReference type="EMBL" id="VKGK01000017">
    <property type="protein sequence ID" value="TRY13629.1"/>
    <property type="molecule type" value="Genomic_DNA"/>
</dbReference>
<dbReference type="InterPro" id="IPR050123">
    <property type="entry name" value="Prok_molybdopt-oxidoreductase"/>
</dbReference>
<dbReference type="NCBIfam" id="TIGR01973">
    <property type="entry name" value="NuoG"/>
    <property type="match status" value="1"/>
</dbReference>
<evidence type="ECO:0000256" key="12">
    <source>
        <dbReference type="ARBA" id="ARBA00026021"/>
    </source>
</evidence>
<dbReference type="GO" id="GO:0042773">
    <property type="term" value="P:ATP synthesis coupled electron transport"/>
    <property type="evidence" value="ECO:0007669"/>
    <property type="project" value="InterPro"/>
</dbReference>
<keyword evidence="5 14" id="KW-0874">Quinone</keyword>
<evidence type="ECO:0000256" key="5">
    <source>
        <dbReference type="ARBA" id="ARBA00022719"/>
    </source>
</evidence>
<evidence type="ECO:0000313" key="20">
    <source>
        <dbReference type="Proteomes" id="UP000318126"/>
    </source>
</evidence>
<keyword evidence="19" id="KW-0560">Oxidoreductase</keyword>
<dbReference type="SMART" id="SM00929">
    <property type="entry name" value="NADH-G_4Fe-4S_3"/>
    <property type="match status" value="1"/>
</dbReference>
<dbReference type="Pfam" id="PF04879">
    <property type="entry name" value="Molybdop_Fe4S4"/>
    <property type="match status" value="1"/>
</dbReference>
<dbReference type="PROSITE" id="PS00641">
    <property type="entry name" value="COMPLEX1_75K_1"/>
    <property type="match status" value="1"/>
</dbReference>
<evidence type="ECO:0000256" key="14">
    <source>
        <dbReference type="RuleBase" id="RU003525"/>
    </source>
</evidence>
<feature type="domain" description="4Fe-4S His(Cys)3-ligated-type" evidence="18">
    <location>
        <begin position="98"/>
        <end position="137"/>
    </location>
</feature>
<dbReference type="SMART" id="SM00926">
    <property type="entry name" value="Molybdop_Fe4S4"/>
    <property type="match status" value="1"/>
</dbReference>
<evidence type="ECO:0000256" key="13">
    <source>
        <dbReference type="ARBA" id="ARBA00047712"/>
    </source>
</evidence>
<keyword evidence="3 14" id="KW-0004">4Fe-4S</keyword>
<dbReference type="PROSITE" id="PS00490">
    <property type="entry name" value="MOLYBDOPTERIN_PROK_2"/>
    <property type="match status" value="1"/>
</dbReference>
<proteinExistence type="inferred from homology"/>
<keyword evidence="7 14" id="KW-1278">Translocase</keyword>
<dbReference type="Pfam" id="PF00384">
    <property type="entry name" value="Molybdopterin"/>
    <property type="match status" value="1"/>
</dbReference>
<evidence type="ECO:0000256" key="9">
    <source>
        <dbReference type="ARBA" id="ARBA00023014"/>
    </source>
</evidence>
<name>A0A553JMC8_SHEHA</name>
<dbReference type="InterPro" id="IPR001041">
    <property type="entry name" value="2Fe-2S_ferredoxin-type"/>
</dbReference>
<dbReference type="Pfam" id="PF10588">
    <property type="entry name" value="NADH-G_4Fe-4S_3"/>
    <property type="match status" value="1"/>
</dbReference>
<evidence type="ECO:0000256" key="2">
    <source>
        <dbReference type="ARBA" id="ARBA00005404"/>
    </source>
</evidence>
<dbReference type="InterPro" id="IPR036010">
    <property type="entry name" value="2Fe-2S_ferredoxin-like_sf"/>
</dbReference>
<evidence type="ECO:0000256" key="15">
    <source>
        <dbReference type="SAM" id="MobiDB-lite"/>
    </source>
</evidence>
<comment type="cofactor">
    <cofactor evidence="14">
        <name>[2Fe-2S] cluster</name>
        <dbReference type="ChEBI" id="CHEBI:190135"/>
    </cofactor>
    <text evidence="14">Binds 1 [2Fe-2S] cluster per subunit.</text>
</comment>
<feature type="compositionally biased region" description="Polar residues" evidence="15">
    <location>
        <begin position="941"/>
        <end position="969"/>
    </location>
</feature>
<dbReference type="SUPFAM" id="SSF53706">
    <property type="entry name" value="Formate dehydrogenase/DMSO reductase, domains 1-3"/>
    <property type="match status" value="1"/>
</dbReference>
<dbReference type="GO" id="GO:0046872">
    <property type="term" value="F:metal ion binding"/>
    <property type="evidence" value="ECO:0007669"/>
    <property type="project" value="UniProtKB-UniRule"/>
</dbReference>
<organism evidence="19 20">
    <name type="scientific">Shewanella hanedai</name>
    <name type="common">Alteromonas hanedai</name>
    <dbReference type="NCBI Taxonomy" id="25"/>
    <lineage>
        <taxon>Bacteria</taxon>
        <taxon>Pseudomonadati</taxon>
        <taxon>Pseudomonadota</taxon>
        <taxon>Gammaproteobacteria</taxon>
        <taxon>Alteromonadales</taxon>
        <taxon>Shewanellaceae</taxon>
        <taxon>Shewanella</taxon>
    </lineage>
</organism>
<dbReference type="SUPFAM" id="SSF54862">
    <property type="entry name" value="4Fe-4S ferredoxins"/>
    <property type="match status" value="1"/>
</dbReference>
<dbReference type="Proteomes" id="UP000318126">
    <property type="component" value="Unassembled WGS sequence"/>
</dbReference>
<dbReference type="GO" id="GO:0008137">
    <property type="term" value="F:NADH dehydrogenase (ubiquinone) activity"/>
    <property type="evidence" value="ECO:0007669"/>
    <property type="project" value="UniProtKB-UniRule"/>
</dbReference>
<evidence type="ECO:0000256" key="4">
    <source>
        <dbReference type="ARBA" id="ARBA00022714"/>
    </source>
</evidence>
<comment type="subunit">
    <text evidence="12">Composed of 13 different subunits. Subunits NuoCD, E, F, and G constitute the peripheral sector of the complex.</text>
</comment>
<protein>
    <recommendedName>
        <fullName evidence="14">NADH-quinone oxidoreductase</fullName>
        <ecNumber evidence="14">7.1.1.-</ecNumber>
    </recommendedName>
</protein>
<keyword evidence="9 14" id="KW-0411">Iron-sulfur</keyword>
<keyword evidence="8 14" id="KW-0408">Iron</keyword>
<dbReference type="PANTHER" id="PTHR43105:SF10">
    <property type="entry name" value="NADH-QUINONE OXIDOREDUCTASE SUBUNIT G"/>
    <property type="match status" value="1"/>
</dbReference>
<dbReference type="PROSITE" id="PS51085">
    <property type="entry name" value="2FE2S_FER_2"/>
    <property type="match status" value="1"/>
</dbReference>
<comment type="cofactor">
    <cofactor evidence="1 14">
        <name>[4Fe-4S] cluster</name>
        <dbReference type="ChEBI" id="CHEBI:49883"/>
    </cofactor>
</comment>
<comment type="similarity">
    <text evidence="2 14">Belongs to the complex I 75 kDa subunit family.</text>
</comment>
<dbReference type="AlphaFoldDB" id="A0A553JMC8"/>
<dbReference type="PROSITE" id="PS00643">
    <property type="entry name" value="COMPLEX1_75K_3"/>
    <property type="match status" value="1"/>
</dbReference>
<dbReference type="Gene3D" id="3.40.50.740">
    <property type="match status" value="1"/>
</dbReference>
<dbReference type="Gene3D" id="3.10.20.740">
    <property type="match status" value="1"/>
</dbReference>
<keyword evidence="10 14" id="KW-0520">NAD</keyword>
<keyword evidence="20" id="KW-1185">Reference proteome</keyword>
<dbReference type="Gene3D" id="3.30.200.210">
    <property type="match status" value="1"/>
</dbReference>
<feature type="domain" description="4Fe-4S Mo/W bis-MGD-type" evidence="17">
    <location>
        <begin position="236"/>
        <end position="292"/>
    </location>
</feature>
<dbReference type="InterPro" id="IPR010228">
    <property type="entry name" value="NADH_UbQ_OxRdtase_Gsu"/>
</dbReference>
<comment type="catalytic activity">
    <reaction evidence="13 14">
        <text>a quinone + NADH + 5 H(+)(in) = a quinol + NAD(+) + 4 H(+)(out)</text>
        <dbReference type="Rhea" id="RHEA:57888"/>
        <dbReference type="ChEBI" id="CHEBI:15378"/>
        <dbReference type="ChEBI" id="CHEBI:24646"/>
        <dbReference type="ChEBI" id="CHEBI:57540"/>
        <dbReference type="ChEBI" id="CHEBI:57945"/>
        <dbReference type="ChEBI" id="CHEBI:132124"/>
    </reaction>
</comment>
<feature type="domain" description="2Fe-2S ferredoxin-type" evidence="16">
    <location>
        <begin position="15"/>
        <end position="98"/>
    </location>
</feature>